<feature type="transmembrane region" description="Helical" evidence="1">
    <location>
        <begin position="45"/>
        <end position="65"/>
    </location>
</feature>
<evidence type="ECO:0000313" key="3">
    <source>
        <dbReference type="EMBL" id="SNV58732.1"/>
    </source>
</evidence>
<dbReference type="EMBL" id="LT906468">
    <property type="protein sequence ID" value="SNV58732.1"/>
    <property type="molecule type" value="Genomic_DNA"/>
</dbReference>
<dbReference type="Pfam" id="PF14351">
    <property type="entry name" value="DUF4401"/>
    <property type="match status" value="1"/>
</dbReference>
<feature type="transmembrane region" description="Helical" evidence="1">
    <location>
        <begin position="232"/>
        <end position="253"/>
    </location>
</feature>
<feature type="transmembrane region" description="Helical" evidence="1">
    <location>
        <begin position="145"/>
        <end position="164"/>
    </location>
</feature>
<dbReference type="Proteomes" id="UP000215355">
    <property type="component" value="Chromosome 1"/>
</dbReference>
<dbReference type="AlphaFoldDB" id="A0AAJ4XDZ9"/>
<evidence type="ECO:0000256" key="1">
    <source>
        <dbReference type="SAM" id="Phobius"/>
    </source>
</evidence>
<gene>
    <name evidence="3" type="ORF">SAMEA4412673_03449</name>
</gene>
<name>A0AAJ4XDZ9_9SPHI</name>
<accession>A0AAJ4XDZ9</accession>
<protein>
    <submittedName>
        <fullName evidence="3">Uncharacterized membrane-anchored protein</fullName>
    </submittedName>
</protein>
<evidence type="ECO:0000313" key="4">
    <source>
        <dbReference type="Proteomes" id="UP000215355"/>
    </source>
</evidence>
<organism evidence="3 4">
    <name type="scientific">Sphingobacterium mizutaii</name>
    <dbReference type="NCBI Taxonomy" id="1010"/>
    <lineage>
        <taxon>Bacteria</taxon>
        <taxon>Pseudomonadati</taxon>
        <taxon>Bacteroidota</taxon>
        <taxon>Sphingobacteriia</taxon>
        <taxon>Sphingobacteriales</taxon>
        <taxon>Sphingobacteriaceae</taxon>
        <taxon>Sphingobacterium</taxon>
    </lineage>
</organism>
<feature type="transmembrane region" description="Helical" evidence="1">
    <location>
        <begin position="330"/>
        <end position="347"/>
    </location>
</feature>
<feature type="transmembrane region" description="Helical" evidence="1">
    <location>
        <begin position="71"/>
        <end position="88"/>
    </location>
</feature>
<feature type="domain" description="DUF4401" evidence="2">
    <location>
        <begin position="42"/>
        <end position="345"/>
    </location>
</feature>
<feature type="transmembrane region" description="Helical" evidence="1">
    <location>
        <begin position="208"/>
        <end position="226"/>
    </location>
</feature>
<dbReference type="RefSeq" id="WP_093101485.1">
    <property type="nucleotide sequence ID" value="NZ_FNGK01000014.1"/>
</dbReference>
<feature type="transmembrane region" description="Helical" evidence="1">
    <location>
        <begin position="299"/>
        <end position="318"/>
    </location>
</feature>
<feature type="transmembrane region" description="Helical" evidence="1">
    <location>
        <begin position="95"/>
        <end position="116"/>
    </location>
</feature>
<keyword evidence="1" id="KW-1133">Transmembrane helix</keyword>
<reference evidence="3 4" key="1">
    <citation type="submission" date="2017-06" db="EMBL/GenBank/DDBJ databases">
        <authorList>
            <consortium name="Pathogen Informatics"/>
        </authorList>
    </citation>
    <scope>NUCLEOTIDE SEQUENCE [LARGE SCALE GENOMIC DNA]</scope>
    <source>
        <strain evidence="3 4">NCTC12149</strain>
    </source>
</reference>
<feature type="transmembrane region" description="Helical" evidence="1">
    <location>
        <begin position="265"/>
        <end position="293"/>
    </location>
</feature>
<proteinExistence type="predicted"/>
<evidence type="ECO:0000259" key="2">
    <source>
        <dbReference type="Pfam" id="PF14351"/>
    </source>
</evidence>
<keyword evidence="1" id="KW-0472">Membrane</keyword>
<dbReference type="InterPro" id="IPR025513">
    <property type="entry name" value="DUF4401"/>
</dbReference>
<dbReference type="KEGG" id="smiz:4412673_03449"/>
<sequence>MENNQTQEALLKVQGTIGRELNIDQAAINRDLLKDRHSQSMTIKVLSVIGGILATGAFLLFLELANFSSNHIPLFILSGIFFIAAIWINKKYDRVLFDTLSVCIYLLSFILFGMGYSKFDGYTDVPLFVYQALAILTIIISRSYILTFCAILISTGTFLAYFSYKEVPELNNALLVLVAILFIYFTFNEGKLMKRKAIQGKRYLAIRTGLVFSYLICLYYCSRPNYMPNAWIIDWATSGVLIAMTLWLINCLLNRFLCEELGKKIFISLVVLICLGFTAMSPAISGSLLLLLVSFKVNYKTGFALGIIAFIYFIGMFYYDLDISLLKKSIAMFVSGVFFLLLYLMIFKKSISHEKV</sequence>
<keyword evidence="1" id="KW-0812">Transmembrane</keyword>
<feature type="transmembrane region" description="Helical" evidence="1">
    <location>
        <begin position="170"/>
        <end position="187"/>
    </location>
</feature>